<dbReference type="SUPFAM" id="SSF52540">
    <property type="entry name" value="P-loop containing nucleoside triphosphate hydrolases"/>
    <property type="match status" value="1"/>
</dbReference>
<reference evidence="1 2" key="1">
    <citation type="submission" date="2016-04" db="EMBL/GenBank/DDBJ databases">
        <title>ATOL: Assembling a taxonomically balanced genome-scale reconstruction of the evolutionary history of the Enterobacteriaceae.</title>
        <authorList>
            <person name="Plunkett G.III."/>
            <person name="Neeno-Eckwall E.C."/>
            <person name="Glasner J.D."/>
            <person name="Perna N.T."/>
        </authorList>
    </citation>
    <scope>NUCLEOTIDE SEQUENCE [LARGE SCALE GENOMIC DNA]</scope>
    <source>
        <strain evidence="1 2">ATCC 51603</strain>
    </source>
</reference>
<gene>
    <name evidence="1" type="ORF">M989_02378</name>
</gene>
<organism evidence="1 2">
    <name type="scientific">Kluyvera georgiana ATCC 51603</name>
    <dbReference type="NCBI Taxonomy" id="1354264"/>
    <lineage>
        <taxon>Bacteria</taxon>
        <taxon>Pseudomonadati</taxon>
        <taxon>Pseudomonadota</taxon>
        <taxon>Gammaproteobacteria</taxon>
        <taxon>Enterobacterales</taxon>
        <taxon>Enterobacteriaceae</taxon>
        <taxon>Kluyvera</taxon>
    </lineage>
</organism>
<name>A0A1B7JWW1_9ENTR</name>
<evidence type="ECO:0008006" key="3">
    <source>
        <dbReference type="Google" id="ProtNLM"/>
    </source>
</evidence>
<dbReference type="PRINTS" id="PR01100">
    <property type="entry name" value="SHIKIMTKNASE"/>
</dbReference>
<sequence length="173" mass="19318">MHLFLIGPGGAGKSTVGEKLAVRLGYAFVDLDAQFCERVANIREYLKSDGYEAYLEQNAALFDALLLERSQQNVVFALSSGFLATDIRPDIVERNRQRVRECGRSILLMPSKDADVACGCIVTRQLKRGFGLVRDKEEAKFRQRFPDYMALGDIQIFAMGSPEVIVHKIMAAL</sequence>
<dbReference type="RefSeq" id="WP_064545529.1">
    <property type="nucleotide sequence ID" value="NZ_LXEU01000049.1"/>
</dbReference>
<dbReference type="InterPro" id="IPR031322">
    <property type="entry name" value="Shikimate/glucono_kinase"/>
</dbReference>
<dbReference type="Proteomes" id="UP000078386">
    <property type="component" value="Unassembled WGS sequence"/>
</dbReference>
<dbReference type="AlphaFoldDB" id="A0A1B7JWW1"/>
<evidence type="ECO:0000313" key="2">
    <source>
        <dbReference type="Proteomes" id="UP000078386"/>
    </source>
</evidence>
<dbReference type="Gene3D" id="3.40.50.300">
    <property type="entry name" value="P-loop containing nucleotide triphosphate hydrolases"/>
    <property type="match status" value="1"/>
</dbReference>
<keyword evidence="2" id="KW-1185">Reference proteome</keyword>
<dbReference type="Pfam" id="PF01202">
    <property type="entry name" value="SKI"/>
    <property type="match status" value="1"/>
</dbReference>
<dbReference type="EMBL" id="LXEU01000049">
    <property type="protein sequence ID" value="OAT52413.1"/>
    <property type="molecule type" value="Genomic_DNA"/>
</dbReference>
<dbReference type="PATRIC" id="fig|1354264.4.peg.2475"/>
<evidence type="ECO:0000313" key="1">
    <source>
        <dbReference type="EMBL" id="OAT52413.1"/>
    </source>
</evidence>
<dbReference type="InterPro" id="IPR027417">
    <property type="entry name" value="P-loop_NTPase"/>
</dbReference>
<comment type="caution">
    <text evidence="1">The sequence shown here is derived from an EMBL/GenBank/DDBJ whole genome shotgun (WGS) entry which is preliminary data.</text>
</comment>
<accession>A0A1B7JWW1</accession>
<proteinExistence type="predicted"/>
<protein>
    <recommendedName>
        <fullName evidence="3">Shikimate kinase</fullName>
    </recommendedName>
</protein>